<name>A0AAV6TL51_9ARAC</name>
<keyword evidence="2" id="KW-1185">Reference proteome</keyword>
<protein>
    <submittedName>
        <fullName evidence="1">Uncharacterized protein</fullName>
    </submittedName>
</protein>
<dbReference type="AlphaFoldDB" id="A0AAV6TL51"/>
<sequence length="184" mass="19849">MGLMSVSHRTPLTGRFWSSHSASSAYQKCPTGQLSSCLVPPSSMQGGLLTHLSLRIAILRETSEGPATRWFSISPYAARPYLTIDLHVITATDSPSVSSGSSCPGIVPHLRVSNVCAQTPIRHFHKWNAAVSGAPRPRGNGIPNAARPPPGPVLSFRRRALFKTPLTRRTMLDCWSVFQTGSCG</sequence>
<evidence type="ECO:0000313" key="2">
    <source>
        <dbReference type="Proteomes" id="UP000827092"/>
    </source>
</evidence>
<evidence type="ECO:0000313" key="1">
    <source>
        <dbReference type="EMBL" id="KAG8172115.1"/>
    </source>
</evidence>
<dbReference type="EMBL" id="JAFNEN010003096">
    <property type="protein sequence ID" value="KAG8172115.1"/>
    <property type="molecule type" value="Genomic_DNA"/>
</dbReference>
<reference evidence="1 2" key="1">
    <citation type="journal article" date="2022" name="Nat. Ecol. Evol.">
        <title>A masculinizing supergene underlies an exaggerated male reproductive morph in a spider.</title>
        <authorList>
            <person name="Hendrickx F."/>
            <person name="De Corte Z."/>
            <person name="Sonet G."/>
            <person name="Van Belleghem S.M."/>
            <person name="Kostlbacher S."/>
            <person name="Vangestel C."/>
        </authorList>
    </citation>
    <scope>NUCLEOTIDE SEQUENCE [LARGE SCALE GENOMIC DNA]</scope>
    <source>
        <strain evidence="1">W744_W776</strain>
    </source>
</reference>
<accession>A0AAV6TL51</accession>
<proteinExistence type="predicted"/>
<organism evidence="1 2">
    <name type="scientific">Oedothorax gibbosus</name>
    <dbReference type="NCBI Taxonomy" id="931172"/>
    <lineage>
        <taxon>Eukaryota</taxon>
        <taxon>Metazoa</taxon>
        <taxon>Ecdysozoa</taxon>
        <taxon>Arthropoda</taxon>
        <taxon>Chelicerata</taxon>
        <taxon>Arachnida</taxon>
        <taxon>Araneae</taxon>
        <taxon>Araneomorphae</taxon>
        <taxon>Entelegynae</taxon>
        <taxon>Araneoidea</taxon>
        <taxon>Linyphiidae</taxon>
        <taxon>Erigoninae</taxon>
        <taxon>Oedothorax</taxon>
    </lineage>
</organism>
<dbReference type="Proteomes" id="UP000827092">
    <property type="component" value="Unassembled WGS sequence"/>
</dbReference>
<comment type="caution">
    <text evidence="1">The sequence shown here is derived from an EMBL/GenBank/DDBJ whole genome shotgun (WGS) entry which is preliminary data.</text>
</comment>
<gene>
    <name evidence="1" type="ORF">JTE90_027684</name>
</gene>